<dbReference type="Gene3D" id="1.10.540.10">
    <property type="entry name" value="Acyl-CoA dehydrogenase/oxidase, N-terminal domain"/>
    <property type="match status" value="1"/>
</dbReference>
<dbReference type="FunFam" id="2.40.110.10:FF:000002">
    <property type="entry name" value="Acyl-CoA dehydrogenase fadE12"/>
    <property type="match status" value="1"/>
</dbReference>
<dbReference type="FunFam" id="1.10.540.10:FF:000009">
    <property type="entry name" value="Probable acyl-CoA dehydrogenase"/>
    <property type="match status" value="1"/>
</dbReference>
<dbReference type="GO" id="GO:0005737">
    <property type="term" value="C:cytoplasm"/>
    <property type="evidence" value="ECO:0007669"/>
    <property type="project" value="TreeGrafter"/>
</dbReference>
<comment type="pathway">
    <text evidence="2">Siderophore biosynthesis; mycobactin biosynthesis.</text>
</comment>
<dbReference type="InterPro" id="IPR036250">
    <property type="entry name" value="AcylCo_DH-like_C"/>
</dbReference>
<dbReference type="InterPro" id="IPR006091">
    <property type="entry name" value="Acyl-CoA_Oxase/DH_mid-dom"/>
</dbReference>
<dbReference type="RefSeq" id="WP_136340420.1">
    <property type="nucleotide sequence ID" value="NZ_SSMD01000010.1"/>
</dbReference>
<dbReference type="InterPro" id="IPR009100">
    <property type="entry name" value="AcylCoA_DH/oxidase_NM_dom_sf"/>
</dbReference>
<evidence type="ECO:0000256" key="7">
    <source>
        <dbReference type="ARBA" id="ARBA00037085"/>
    </source>
</evidence>
<dbReference type="Pfam" id="PF00441">
    <property type="entry name" value="Acyl-CoA_dh_1"/>
    <property type="match status" value="1"/>
</dbReference>
<sequence>MFERTLFNEEHDMFREMVRRFVEKEISPYHAEWEKDGRVSREAWRKAGENGLLCAAMPEEYGGAGADFVFSMIVMEELARAGAMGPGFSLHSDIVAPYILHYGSDELKAKWLPKMAAGEVIGAIAMTEPAAGSDVQGIKTTAVRDGDEFVINGQKVFITNGGNCDILVLACKTDPSQGAKGTSLILVEADRAGFTKGKLLEKVGWKAQDTAELFFDNVRVPVGNLLGAEGRGFYQLMEQLPQERLIQAVRASAALEAALEWTVDHTSQRKAFGRSIADFQNTRFKLAEIKAQAVVMRVFTDKCLEMHLEKKLDAVDAALAKMVTSETLCKCLDDCLQMFGGYGYMWEYPVARAWADARVGRIAGGTGEIMREIIGRAVTGGAK</sequence>
<organism evidence="14 15">
    <name type="scientific">Thalassobius vesicularis</name>
    <dbReference type="NCBI Taxonomy" id="1294297"/>
    <lineage>
        <taxon>Bacteria</taxon>
        <taxon>Pseudomonadati</taxon>
        <taxon>Pseudomonadota</taxon>
        <taxon>Alphaproteobacteria</taxon>
        <taxon>Rhodobacterales</taxon>
        <taxon>Roseobacteraceae</taxon>
        <taxon>Thalassovita</taxon>
    </lineage>
</organism>
<keyword evidence="5 10" id="KW-0274">FAD</keyword>
<evidence type="ECO:0000256" key="2">
    <source>
        <dbReference type="ARBA" id="ARBA00005102"/>
    </source>
</evidence>
<comment type="caution">
    <text evidence="14">The sequence shown here is derived from an EMBL/GenBank/DDBJ whole genome shotgun (WGS) entry which is preliminary data.</text>
</comment>
<keyword evidence="6 10" id="KW-0560">Oxidoreductase</keyword>
<dbReference type="Gene3D" id="2.40.110.10">
    <property type="entry name" value="Butyryl-CoA Dehydrogenase, subunit A, domain 2"/>
    <property type="match status" value="1"/>
</dbReference>
<dbReference type="GO" id="GO:0050660">
    <property type="term" value="F:flavin adenine dinucleotide binding"/>
    <property type="evidence" value="ECO:0007669"/>
    <property type="project" value="InterPro"/>
</dbReference>
<dbReference type="Pfam" id="PF02771">
    <property type="entry name" value="Acyl-CoA_dh_N"/>
    <property type="match status" value="1"/>
</dbReference>
<dbReference type="InterPro" id="IPR009075">
    <property type="entry name" value="AcylCo_DH/oxidase_C"/>
</dbReference>
<keyword evidence="15" id="KW-1185">Reference proteome</keyword>
<dbReference type="InterPro" id="IPR006089">
    <property type="entry name" value="Acyl-CoA_DH_CS"/>
</dbReference>
<dbReference type="Pfam" id="PF02770">
    <property type="entry name" value="Acyl-CoA_dh_M"/>
    <property type="match status" value="1"/>
</dbReference>
<dbReference type="AlphaFoldDB" id="A0A4V3UYP1"/>
<accession>A0A4V3UYP1</accession>
<dbReference type="PANTHER" id="PTHR48083:SF20">
    <property type="entry name" value="LONG-CHAIN SPECIFIC ACYL-COA DEHYDROGENASE, MITOCHONDRIAL"/>
    <property type="match status" value="1"/>
</dbReference>
<evidence type="ECO:0000259" key="11">
    <source>
        <dbReference type="Pfam" id="PF00441"/>
    </source>
</evidence>
<evidence type="ECO:0000259" key="13">
    <source>
        <dbReference type="Pfam" id="PF02771"/>
    </source>
</evidence>
<feature type="domain" description="Acyl-CoA dehydrogenase/oxidase N-terminal" evidence="13">
    <location>
        <begin position="8"/>
        <end position="119"/>
    </location>
</feature>
<dbReference type="EMBL" id="SSMD01000010">
    <property type="protein sequence ID" value="THD71774.1"/>
    <property type="molecule type" value="Genomic_DNA"/>
</dbReference>
<dbReference type="OrthoDB" id="9775090at2"/>
<gene>
    <name evidence="14" type="ORF">E7681_16790</name>
</gene>
<evidence type="ECO:0000256" key="10">
    <source>
        <dbReference type="RuleBase" id="RU362125"/>
    </source>
</evidence>
<dbReference type="InterPro" id="IPR037069">
    <property type="entry name" value="AcylCoA_DH/ox_N_sf"/>
</dbReference>
<dbReference type="FunFam" id="1.20.140.10:FF:000001">
    <property type="entry name" value="Acyl-CoA dehydrogenase"/>
    <property type="match status" value="1"/>
</dbReference>
<feature type="domain" description="Acyl-CoA oxidase/dehydrogenase middle" evidence="12">
    <location>
        <begin position="123"/>
        <end position="218"/>
    </location>
</feature>
<evidence type="ECO:0000256" key="6">
    <source>
        <dbReference type="ARBA" id="ARBA00023002"/>
    </source>
</evidence>
<reference evidence="14 15" key="1">
    <citation type="submission" date="2019-04" db="EMBL/GenBank/DDBJ databases">
        <title>Draft genome sequence of Youngimonas vesicularis.</title>
        <authorList>
            <person name="Hameed A."/>
        </authorList>
    </citation>
    <scope>NUCLEOTIDE SEQUENCE [LARGE SCALE GENOMIC DNA]</scope>
    <source>
        <strain evidence="14 15">CC-AMW-E</strain>
    </source>
</reference>
<evidence type="ECO:0000256" key="9">
    <source>
        <dbReference type="ARBA" id="ARBA00042660"/>
    </source>
</evidence>
<dbReference type="Proteomes" id="UP000306113">
    <property type="component" value="Unassembled WGS sequence"/>
</dbReference>
<dbReference type="InterPro" id="IPR050741">
    <property type="entry name" value="Acyl-CoA_dehydrogenase"/>
</dbReference>
<evidence type="ECO:0000256" key="4">
    <source>
        <dbReference type="ARBA" id="ARBA00022630"/>
    </source>
</evidence>
<comment type="function">
    <text evidence="7">Catalyzes the dehydrogenation at the alpha-beta position of ACP-bound acyl chains. This results in the introduction of a double bond in the lipidic chain, which is further transferred to the epsilon-amino group of lysine residue in the mycobactin core by MbtK.</text>
</comment>
<comment type="similarity">
    <text evidence="3 10">Belongs to the acyl-CoA dehydrogenase family.</text>
</comment>
<dbReference type="PROSITE" id="PS00072">
    <property type="entry name" value="ACYL_COA_DH_1"/>
    <property type="match status" value="1"/>
</dbReference>
<evidence type="ECO:0000259" key="12">
    <source>
        <dbReference type="Pfam" id="PF02770"/>
    </source>
</evidence>
<dbReference type="InterPro" id="IPR013786">
    <property type="entry name" value="AcylCoA_DH/ox_N"/>
</dbReference>
<dbReference type="PROSITE" id="PS00073">
    <property type="entry name" value="ACYL_COA_DH_2"/>
    <property type="match status" value="1"/>
</dbReference>
<name>A0A4V3UYP1_9RHOB</name>
<feature type="domain" description="Acyl-CoA dehydrogenase/oxidase C-terminal" evidence="11">
    <location>
        <begin position="230"/>
        <end position="378"/>
    </location>
</feature>
<dbReference type="GO" id="GO:0033539">
    <property type="term" value="P:fatty acid beta-oxidation using acyl-CoA dehydrogenase"/>
    <property type="evidence" value="ECO:0007669"/>
    <property type="project" value="TreeGrafter"/>
</dbReference>
<dbReference type="InterPro" id="IPR046373">
    <property type="entry name" value="Acyl-CoA_Oxase/DH_mid-dom_sf"/>
</dbReference>
<evidence type="ECO:0000256" key="5">
    <source>
        <dbReference type="ARBA" id="ARBA00022827"/>
    </source>
</evidence>
<evidence type="ECO:0000256" key="1">
    <source>
        <dbReference type="ARBA" id="ARBA00001974"/>
    </source>
</evidence>
<protein>
    <recommendedName>
        <fullName evidence="8">Acyl-[acyl-carrier-protein] dehydrogenase MbtN</fullName>
    </recommendedName>
    <alternativeName>
        <fullName evidence="9">Mycobactin synthase protein N</fullName>
    </alternativeName>
</protein>
<dbReference type="Gene3D" id="1.20.140.10">
    <property type="entry name" value="Butyryl-CoA Dehydrogenase, subunit A, domain 3"/>
    <property type="match status" value="1"/>
</dbReference>
<dbReference type="SUPFAM" id="SSF47203">
    <property type="entry name" value="Acyl-CoA dehydrogenase C-terminal domain-like"/>
    <property type="match status" value="1"/>
</dbReference>
<evidence type="ECO:0000313" key="15">
    <source>
        <dbReference type="Proteomes" id="UP000306113"/>
    </source>
</evidence>
<comment type="cofactor">
    <cofactor evidence="1 10">
        <name>FAD</name>
        <dbReference type="ChEBI" id="CHEBI:57692"/>
    </cofactor>
</comment>
<evidence type="ECO:0000313" key="14">
    <source>
        <dbReference type="EMBL" id="THD71774.1"/>
    </source>
</evidence>
<dbReference type="SUPFAM" id="SSF56645">
    <property type="entry name" value="Acyl-CoA dehydrogenase NM domain-like"/>
    <property type="match status" value="1"/>
</dbReference>
<keyword evidence="4 10" id="KW-0285">Flavoprotein</keyword>
<dbReference type="PANTHER" id="PTHR48083">
    <property type="entry name" value="MEDIUM-CHAIN SPECIFIC ACYL-COA DEHYDROGENASE, MITOCHONDRIAL-RELATED"/>
    <property type="match status" value="1"/>
</dbReference>
<dbReference type="GO" id="GO:0003995">
    <property type="term" value="F:acyl-CoA dehydrogenase activity"/>
    <property type="evidence" value="ECO:0007669"/>
    <property type="project" value="InterPro"/>
</dbReference>
<proteinExistence type="inferred from homology"/>
<evidence type="ECO:0000256" key="8">
    <source>
        <dbReference type="ARBA" id="ARBA00040394"/>
    </source>
</evidence>
<evidence type="ECO:0000256" key="3">
    <source>
        <dbReference type="ARBA" id="ARBA00009347"/>
    </source>
</evidence>